<keyword evidence="5 13" id="KW-0963">Cytoplasm</keyword>
<evidence type="ECO:0000256" key="12">
    <source>
        <dbReference type="ARBA" id="ARBA00048366"/>
    </source>
</evidence>
<keyword evidence="9 13" id="KW-0547">Nucleotide-binding</keyword>
<dbReference type="GO" id="GO:0000049">
    <property type="term" value="F:tRNA binding"/>
    <property type="evidence" value="ECO:0007669"/>
    <property type="project" value="TreeGrafter"/>
</dbReference>
<feature type="binding site" evidence="14">
    <location>
        <position position="113"/>
    </location>
    <ligand>
        <name>L-threonine</name>
        <dbReference type="ChEBI" id="CHEBI:57926"/>
    </ligand>
</feature>
<dbReference type="InterPro" id="IPR010923">
    <property type="entry name" value="T(6)A37_SUA5"/>
</dbReference>
<dbReference type="InterPro" id="IPR017945">
    <property type="entry name" value="DHBP_synth_RibB-like_a/b_dom"/>
</dbReference>
<dbReference type="InterPro" id="IPR038385">
    <property type="entry name" value="Sua5/YwlC_C"/>
</dbReference>
<evidence type="ECO:0000256" key="1">
    <source>
        <dbReference type="ARBA" id="ARBA00004496"/>
    </source>
</evidence>
<evidence type="ECO:0000256" key="11">
    <source>
        <dbReference type="ARBA" id="ARBA00029774"/>
    </source>
</evidence>
<keyword evidence="8 13" id="KW-0548">Nucleotidyltransferase</keyword>
<dbReference type="FunFam" id="3.90.870.10:FF:000009">
    <property type="entry name" value="Threonylcarbamoyl-AMP synthase, putative"/>
    <property type="match status" value="1"/>
</dbReference>
<evidence type="ECO:0000256" key="4">
    <source>
        <dbReference type="ARBA" id="ARBA00015492"/>
    </source>
</evidence>
<dbReference type="InterPro" id="IPR006070">
    <property type="entry name" value="Sua5-like_dom"/>
</dbReference>
<dbReference type="GO" id="GO:0005737">
    <property type="term" value="C:cytoplasm"/>
    <property type="evidence" value="ECO:0007669"/>
    <property type="project" value="UniProtKB-SubCell"/>
</dbReference>
<protein>
    <recommendedName>
        <fullName evidence="4 13">Threonylcarbamoyl-AMP synthase</fullName>
        <shortName evidence="13">TC-AMP synthase</shortName>
        <ecNumber evidence="3 13">2.7.7.87</ecNumber>
    </recommendedName>
    <alternativeName>
        <fullName evidence="11 13">L-threonylcarbamoyladenylate synthase</fullName>
    </alternativeName>
</protein>
<proteinExistence type="inferred from homology"/>
<dbReference type="EC" id="2.7.7.87" evidence="3 13"/>
<dbReference type="PANTHER" id="PTHR17490:SF16">
    <property type="entry name" value="THREONYLCARBAMOYL-AMP SYNTHASE"/>
    <property type="match status" value="1"/>
</dbReference>
<evidence type="ECO:0000256" key="8">
    <source>
        <dbReference type="ARBA" id="ARBA00022695"/>
    </source>
</evidence>
<evidence type="ECO:0000256" key="10">
    <source>
        <dbReference type="ARBA" id="ARBA00022840"/>
    </source>
</evidence>
<dbReference type="GO" id="GO:0006450">
    <property type="term" value="P:regulation of translational fidelity"/>
    <property type="evidence" value="ECO:0007669"/>
    <property type="project" value="TreeGrafter"/>
</dbReference>
<feature type="binding site" evidence="14">
    <location>
        <position position="59"/>
    </location>
    <ligand>
        <name>ATP</name>
        <dbReference type="ChEBI" id="CHEBI:30616"/>
    </ligand>
</feature>
<evidence type="ECO:0000313" key="17">
    <source>
        <dbReference type="Proteomes" id="UP000075606"/>
    </source>
</evidence>
<feature type="domain" description="YrdC-like" evidence="15">
    <location>
        <begin position="5"/>
        <end position="191"/>
    </location>
</feature>
<dbReference type="AlphaFoldDB" id="A0A150X8V6"/>
<dbReference type="Gene3D" id="3.40.50.11030">
    <property type="entry name" value="Threonylcarbamoyl-AMP synthase, C-terminal domain"/>
    <property type="match status" value="1"/>
</dbReference>
<evidence type="ECO:0000256" key="6">
    <source>
        <dbReference type="ARBA" id="ARBA00022679"/>
    </source>
</evidence>
<evidence type="ECO:0000256" key="5">
    <source>
        <dbReference type="ARBA" id="ARBA00022490"/>
    </source>
</evidence>
<organism evidence="16 17">
    <name type="scientific">Roseivirga spongicola</name>
    <dbReference type="NCBI Taxonomy" id="333140"/>
    <lineage>
        <taxon>Bacteria</taxon>
        <taxon>Pseudomonadati</taxon>
        <taxon>Bacteroidota</taxon>
        <taxon>Cytophagia</taxon>
        <taxon>Cytophagales</taxon>
        <taxon>Roseivirgaceae</taxon>
        <taxon>Roseivirga</taxon>
    </lineage>
</organism>
<feature type="binding site" evidence="14">
    <location>
        <position position="173"/>
    </location>
    <ligand>
        <name>L-threonine</name>
        <dbReference type="ChEBI" id="CHEBI:57926"/>
    </ligand>
</feature>
<keyword evidence="6 13" id="KW-0808">Transferase</keyword>
<evidence type="ECO:0000256" key="9">
    <source>
        <dbReference type="ARBA" id="ARBA00022741"/>
    </source>
</evidence>
<comment type="subcellular location">
    <subcellularLocation>
        <location evidence="1 13">Cytoplasm</location>
    </subcellularLocation>
</comment>
<dbReference type="OrthoDB" id="9814580at2"/>
<evidence type="ECO:0000256" key="2">
    <source>
        <dbReference type="ARBA" id="ARBA00007663"/>
    </source>
</evidence>
<gene>
    <name evidence="16" type="ORF">AWW68_10135</name>
</gene>
<dbReference type="PIRSF" id="PIRSF004930">
    <property type="entry name" value="Tln_factor_SUA5"/>
    <property type="match status" value="1"/>
</dbReference>
<dbReference type="RefSeq" id="WP_068220934.1">
    <property type="nucleotide sequence ID" value="NZ_CP139724.1"/>
</dbReference>
<keyword evidence="7 13" id="KW-0819">tRNA processing</keyword>
<comment type="similarity">
    <text evidence="2 13">Belongs to the SUA5 family.</text>
</comment>
<dbReference type="PANTHER" id="PTHR17490">
    <property type="entry name" value="SUA5"/>
    <property type="match status" value="1"/>
</dbReference>
<dbReference type="NCBIfam" id="TIGR00057">
    <property type="entry name" value="L-threonylcarbamoyladenylate synthase"/>
    <property type="match status" value="1"/>
</dbReference>
<dbReference type="Gene3D" id="3.90.870.10">
    <property type="entry name" value="DHBP synthase"/>
    <property type="match status" value="1"/>
</dbReference>
<dbReference type="InterPro" id="IPR050156">
    <property type="entry name" value="TC-AMP_synthase_SUA5"/>
</dbReference>
<dbReference type="Proteomes" id="UP000075606">
    <property type="component" value="Unassembled WGS sequence"/>
</dbReference>
<keyword evidence="17" id="KW-1185">Reference proteome</keyword>
<reference evidence="16 17" key="1">
    <citation type="submission" date="2016-01" db="EMBL/GenBank/DDBJ databases">
        <title>Genome sequencing of Roseivirga spongicola UST030701-084.</title>
        <authorList>
            <person name="Selvaratnam C."/>
            <person name="Thevarajoo S."/>
            <person name="Goh K.M."/>
            <person name="Ee R."/>
            <person name="Chan K.-G."/>
            <person name="Chong C.S."/>
        </authorList>
    </citation>
    <scope>NUCLEOTIDE SEQUENCE [LARGE SCALE GENOMIC DNA]</scope>
    <source>
        <strain evidence="16 17">UST030701-084</strain>
    </source>
</reference>
<dbReference type="EMBL" id="LRPC01000023">
    <property type="protein sequence ID" value="KYG75159.1"/>
    <property type="molecule type" value="Genomic_DNA"/>
</dbReference>
<feature type="binding site" evidence="14">
    <location>
        <position position="223"/>
    </location>
    <ligand>
        <name>ATP</name>
        <dbReference type="ChEBI" id="CHEBI:30616"/>
    </ligand>
</feature>
<dbReference type="GO" id="GO:0003725">
    <property type="term" value="F:double-stranded RNA binding"/>
    <property type="evidence" value="ECO:0007669"/>
    <property type="project" value="UniProtKB-UniRule"/>
</dbReference>
<evidence type="ECO:0000256" key="13">
    <source>
        <dbReference type="PIRNR" id="PIRNR004930"/>
    </source>
</evidence>
<feature type="binding site" evidence="14">
    <location>
        <position position="50"/>
    </location>
    <ligand>
        <name>ATP</name>
        <dbReference type="ChEBI" id="CHEBI:30616"/>
    </ligand>
</feature>
<comment type="function">
    <text evidence="13">Required for the formation of a threonylcarbamoyl group on adenosine at position 37 (t(6)A37) in tRNAs that read codons beginning with adenine.</text>
</comment>
<sequence length="321" mass="34908">MAKIGVDIAEARSSLVSGDLVAIPTETVYGLAANALNEEAVAKIFKAKNRPSFDPLIVHTNSIEKVERFVEAIPEKARLLVSEFWPGPVTILLKKKAIVPDLVTSGLDSVAVRIPSHPLTLELLSQIDFPLAAPSANPFGYVSPTAAEHVEAQLGEKVAYILNGGECRVGVESTIVSFLEGNPRVLRLGGLAVEKIEEVIGSVEVNQHSSSRPTAPGMLKSHYAPGKSIELINDFDWNKEIDFSQIGTIVFNKPLKDIPLENQVILSHTSNLDEAARNLFSALRRLDQEAKIKTILVEFVPNEGLGRAINDRIKRATANKK</sequence>
<dbReference type="InterPro" id="IPR005145">
    <property type="entry name" value="Sua5_C"/>
</dbReference>
<dbReference type="SUPFAM" id="SSF55821">
    <property type="entry name" value="YrdC/RibB"/>
    <property type="match status" value="1"/>
</dbReference>
<dbReference type="Pfam" id="PF03481">
    <property type="entry name" value="Sua5_C"/>
    <property type="match status" value="1"/>
</dbReference>
<comment type="caution">
    <text evidence="16">The sequence shown here is derived from an EMBL/GenBank/DDBJ whole genome shotgun (WGS) entry which is preliminary data.</text>
</comment>
<evidence type="ECO:0000256" key="3">
    <source>
        <dbReference type="ARBA" id="ARBA00012584"/>
    </source>
</evidence>
<feature type="binding site" evidence="14">
    <location>
        <position position="143"/>
    </location>
    <ligand>
        <name>ATP</name>
        <dbReference type="ChEBI" id="CHEBI:30616"/>
    </ligand>
</feature>
<keyword evidence="10 13" id="KW-0067">ATP-binding</keyword>
<feature type="binding site" evidence="14">
    <location>
        <position position="27"/>
    </location>
    <ligand>
        <name>L-threonine</name>
        <dbReference type="ChEBI" id="CHEBI:57926"/>
    </ligand>
</feature>
<feature type="binding site" evidence="14">
    <location>
        <position position="135"/>
    </location>
    <ligand>
        <name>ATP</name>
        <dbReference type="ChEBI" id="CHEBI:30616"/>
    </ligand>
</feature>
<evidence type="ECO:0000256" key="14">
    <source>
        <dbReference type="PIRSR" id="PIRSR004930-1"/>
    </source>
</evidence>
<dbReference type="GO" id="GO:0061710">
    <property type="term" value="F:L-threonylcarbamoyladenylate synthase"/>
    <property type="evidence" value="ECO:0007669"/>
    <property type="project" value="UniProtKB-EC"/>
</dbReference>
<dbReference type="GO" id="GO:0008033">
    <property type="term" value="P:tRNA processing"/>
    <property type="evidence" value="ECO:0007669"/>
    <property type="project" value="UniProtKB-KW"/>
</dbReference>
<accession>A0A150X8V6</accession>
<evidence type="ECO:0000259" key="15">
    <source>
        <dbReference type="PROSITE" id="PS51163"/>
    </source>
</evidence>
<feature type="binding site" evidence="14">
    <location>
        <position position="133"/>
    </location>
    <ligand>
        <name>L-threonine</name>
        <dbReference type="ChEBI" id="CHEBI:57926"/>
    </ligand>
</feature>
<dbReference type="PROSITE" id="PS51163">
    <property type="entry name" value="YRDC"/>
    <property type="match status" value="1"/>
</dbReference>
<feature type="binding site" evidence="14">
    <location>
        <position position="187"/>
    </location>
    <ligand>
        <name>ATP</name>
        <dbReference type="ChEBI" id="CHEBI:30616"/>
    </ligand>
</feature>
<comment type="catalytic activity">
    <reaction evidence="12 13">
        <text>L-threonine + hydrogencarbonate + ATP = L-threonylcarbamoyladenylate + diphosphate + H2O</text>
        <dbReference type="Rhea" id="RHEA:36407"/>
        <dbReference type="ChEBI" id="CHEBI:15377"/>
        <dbReference type="ChEBI" id="CHEBI:17544"/>
        <dbReference type="ChEBI" id="CHEBI:30616"/>
        <dbReference type="ChEBI" id="CHEBI:33019"/>
        <dbReference type="ChEBI" id="CHEBI:57926"/>
        <dbReference type="ChEBI" id="CHEBI:73682"/>
        <dbReference type="EC" id="2.7.7.87"/>
    </reaction>
</comment>
<evidence type="ECO:0000313" key="16">
    <source>
        <dbReference type="EMBL" id="KYG75159.1"/>
    </source>
</evidence>
<dbReference type="STRING" id="333140.AWW68_10135"/>
<name>A0A150X8V6_9BACT</name>
<evidence type="ECO:0000256" key="7">
    <source>
        <dbReference type="ARBA" id="ARBA00022694"/>
    </source>
</evidence>
<dbReference type="Pfam" id="PF01300">
    <property type="entry name" value="Sua5_yciO_yrdC"/>
    <property type="match status" value="1"/>
</dbReference>
<dbReference type="GO" id="GO:0005524">
    <property type="term" value="F:ATP binding"/>
    <property type="evidence" value="ECO:0007669"/>
    <property type="project" value="UniProtKB-UniRule"/>
</dbReference>